<keyword evidence="4" id="KW-1185">Reference proteome</keyword>
<feature type="transmembrane region" description="Helical" evidence="2">
    <location>
        <begin position="476"/>
        <end position="496"/>
    </location>
</feature>
<organism evidence="3 4">
    <name type="scientific">Gossypium mustelinum</name>
    <name type="common">Cotton</name>
    <name type="synonym">Gossypium caicoense</name>
    <dbReference type="NCBI Taxonomy" id="34275"/>
    <lineage>
        <taxon>Eukaryota</taxon>
        <taxon>Viridiplantae</taxon>
        <taxon>Streptophyta</taxon>
        <taxon>Embryophyta</taxon>
        <taxon>Tracheophyta</taxon>
        <taxon>Spermatophyta</taxon>
        <taxon>Magnoliopsida</taxon>
        <taxon>eudicotyledons</taxon>
        <taxon>Gunneridae</taxon>
        <taxon>Pentapetalae</taxon>
        <taxon>rosids</taxon>
        <taxon>malvids</taxon>
        <taxon>Malvales</taxon>
        <taxon>Malvaceae</taxon>
        <taxon>Malvoideae</taxon>
        <taxon>Gossypium</taxon>
    </lineage>
</organism>
<feature type="compositionally biased region" description="Polar residues" evidence="1">
    <location>
        <begin position="19"/>
        <end position="31"/>
    </location>
</feature>
<dbReference type="PANTHER" id="PTHR31170:SF25">
    <property type="entry name" value="BNAA09G04570D PROTEIN"/>
    <property type="match status" value="1"/>
</dbReference>
<name>A0A5D2XEC6_GOSMU</name>
<dbReference type="PANTHER" id="PTHR31170">
    <property type="entry name" value="BNAC04G53230D PROTEIN"/>
    <property type="match status" value="1"/>
</dbReference>
<proteinExistence type="predicted"/>
<keyword evidence="2" id="KW-0812">Transmembrane</keyword>
<keyword evidence="2" id="KW-1133">Transmembrane helix</keyword>
<dbReference type="AlphaFoldDB" id="A0A5D2XEC6"/>
<evidence type="ECO:0000313" key="4">
    <source>
        <dbReference type="Proteomes" id="UP000323597"/>
    </source>
</evidence>
<dbReference type="InterPro" id="IPR004158">
    <property type="entry name" value="DUF247_pln"/>
</dbReference>
<dbReference type="EMBL" id="CM017646">
    <property type="protein sequence ID" value="TYJ12369.1"/>
    <property type="molecule type" value="Genomic_DNA"/>
</dbReference>
<dbReference type="Pfam" id="PF03140">
    <property type="entry name" value="DUF247"/>
    <property type="match status" value="1"/>
</dbReference>
<evidence type="ECO:0000256" key="1">
    <source>
        <dbReference type="SAM" id="MobiDB-lite"/>
    </source>
</evidence>
<accession>A0A5D2XEC6</accession>
<evidence type="ECO:0000256" key="2">
    <source>
        <dbReference type="SAM" id="Phobius"/>
    </source>
</evidence>
<gene>
    <name evidence="3" type="ORF">E1A91_A11G344800v1</name>
</gene>
<evidence type="ECO:0000313" key="3">
    <source>
        <dbReference type="EMBL" id="TYJ12369.1"/>
    </source>
</evidence>
<keyword evidence="2" id="KW-0472">Membrane</keyword>
<sequence>MSSTEEGGGTVGAPGGAVSTDQTITTNTNPLDTIIPMPGKDFTLSDGELKNLRSLDEAFDGNQLDPKAKPLIRRVPSTLGRHEDFRKYFKPKVISIGPLHHNDPTFHGSEMLKLRLAAHFVENIGVNNEILYKNIKTEINGLRKCYDPKELEKYSIDDEKLAWMLFVDGCAILQAVYMRYGKDYNLTPNELFIKNQLLTFVYSDLFLLENQIPFRVLELLTSSSKNGEKFMKAIRRFIDDTVITPADMKEPQSHQQDSEWWPQQEGERIHLLHLLRVRLLFNKEKKENPWRHSRFCTRFFMYLINRSNQTGTKRHHSHTFRNVKELENAGIRLKASETSCLTDISFNSIFFVGNLWLPPVIVDDSTGPKFMNLIAYEMCPDFDNDFTVTSYMCFLDSLIDEAEDVKALRRAGILYNGLGSDEEVAKLFNKMNTDLVPSPMIYSYVEQQIDNHCKNMWINYAAKAYHTLFRSPWTCLAFVAAIAALYLSALHTYYTIHQPK</sequence>
<dbReference type="Proteomes" id="UP000323597">
    <property type="component" value="Chromosome A11"/>
</dbReference>
<protein>
    <submittedName>
        <fullName evidence="3">Uncharacterized protein</fullName>
    </submittedName>
</protein>
<feature type="compositionally biased region" description="Gly residues" evidence="1">
    <location>
        <begin position="1"/>
        <end position="15"/>
    </location>
</feature>
<reference evidence="3 4" key="1">
    <citation type="submission" date="2019-07" db="EMBL/GenBank/DDBJ databases">
        <title>WGS assembly of Gossypium mustelinum.</title>
        <authorList>
            <person name="Chen Z.J."/>
            <person name="Sreedasyam A."/>
            <person name="Ando A."/>
            <person name="Song Q."/>
            <person name="De L."/>
            <person name="Hulse-Kemp A."/>
            <person name="Ding M."/>
            <person name="Ye W."/>
            <person name="Kirkbride R."/>
            <person name="Jenkins J."/>
            <person name="Plott C."/>
            <person name="Lovell J."/>
            <person name="Lin Y.-M."/>
            <person name="Vaughn R."/>
            <person name="Liu B."/>
            <person name="Li W."/>
            <person name="Simpson S."/>
            <person name="Scheffler B."/>
            <person name="Saski C."/>
            <person name="Grover C."/>
            <person name="Hu G."/>
            <person name="Conover J."/>
            <person name="Carlson J."/>
            <person name="Shu S."/>
            <person name="Boston L."/>
            <person name="Williams M."/>
            <person name="Peterson D."/>
            <person name="Mcgee K."/>
            <person name="Jones D."/>
            <person name="Wendel J."/>
            <person name="Stelly D."/>
            <person name="Grimwood J."/>
            <person name="Schmutz J."/>
        </authorList>
    </citation>
    <scope>NUCLEOTIDE SEQUENCE [LARGE SCALE GENOMIC DNA]</scope>
    <source>
        <strain evidence="3">1408120.09</strain>
    </source>
</reference>
<feature type="region of interest" description="Disordered" evidence="1">
    <location>
        <begin position="1"/>
        <end position="32"/>
    </location>
</feature>